<evidence type="ECO:0000313" key="2">
    <source>
        <dbReference type="EMBL" id="GAA0936622.1"/>
    </source>
</evidence>
<keyword evidence="3" id="KW-1185">Reference proteome</keyword>
<feature type="region of interest" description="Disordered" evidence="1">
    <location>
        <begin position="136"/>
        <end position="156"/>
    </location>
</feature>
<name>A0ABN1Q219_9ACTN</name>
<dbReference type="Proteomes" id="UP001500542">
    <property type="component" value="Unassembled WGS sequence"/>
</dbReference>
<evidence type="ECO:0008006" key="4">
    <source>
        <dbReference type="Google" id="ProtNLM"/>
    </source>
</evidence>
<proteinExistence type="predicted"/>
<dbReference type="RefSeq" id="WP_343968083.1">
    <property type="nucleotide sequence ID" value="NZ_BAAAHK010000005.1"/>
</dbReference>
<reference evidence="2 3" key="1">
    <citation type="journal article" date="2019" name="Int. J. Syst. Evol. Microbiol.">
        <title>The Global Catalogue of Microorganisms (GCM) 10K type strain sequencing project: providing services to taxonomists for standard genome sequencing and annotation.</title>
        <authorList>
            <consortium name="The Broad Institute Genomics Platform"/>
            <consortium name="The Broad Institute Genome Sequencing Center for Infectious Disease"/>
            <person name="Wu L."/>
            <person name="Ma J."/>
        </authorList>
    </citation>
    <scope>NUCLEOTIDE SEQUENCE [LARGE SCALE GENOMIC DNA]</scope>
    <source>
        <strain evidence="2 3">JCM 10977</strain>
    </source>
</reference>
<organism evidence="2 3">
    <name type="scientific">Kribbella koreensis</name>
    <dbReference type="NCBI Taxonomy" id="57909"/>
    <lineage>
        <taxon>Bacteria</taxon>
        <taxon>Bacillati</taxon>
        <taxon>Actinomycetota</taxon>
        <taxon>Actinomycetes</taxon>
        <taxon>Propionibacteriales</taxon>
        <taxon>Kribbellaceae</taxon>
        <taxon>Kribbella</taxon>
    </lineage>
</organism>
<sequence length="156" mass="16790">MDDAALMSEHDTLRREFLAGSLEPAELVAMSVLLRAQSSDLPEDDRRRFEGKLDALERLAGYGKSPAGVAPDPDSAVSRATKALREARQSGGTPEERIVRAEHGIAQIRAIAADATSPSQRMAILRTTDLLARLASSLRQDSSADAGPSDRDEPPR</sequence>
<comment type="caution">
    <text evidence="2">The sequence shown here is derived from an EMBL/GenBank/DDBJ whole genome shotgun (WGS) entry which is preliminary data.</text>
</comment>
<evidence type="ECO:0000313" key="3">
    <source>
        <dbReference type="Proteomes" id="UP001500542"/>
    </source>
</evidence>
<protein>
    <recommendedName>
        <fullName evidence="4">DUF222 domain-containing protein</fullName>
    </recommendedName>
</protein>
<dbReference type="EMBL" id="BAAAHK010000005">
    <property type="protein sequence ID" value="GAA0936622.1"/>
    <property type="molecule type" value="Genomic_DNA"/>
</dbReference>
<gene>
    <name evidence="2" type="ORF">GCM10009554_24280</name>
</gene>
<evidence type="ECO:0000256" key="1">
    <source>
        <dbReference type="SAM" id="MobiDB-lite"/>
    </source>
</evidence>
<accession>A0ABN1Q219</accession>